<dbReference type="EMBL" id="DWWT01000028">
    <property type="protein sequence ID" value="HJC05809.1"/>
    <property type="molecule type" value="Genomic_DNA"/>
</dbReference>
<feature type="transmembrane region" description="Helical" evidence="8">
    <location>
        <begin position="7"/>
        <end position="28"/>
    </location>
</feature>
<reference evidence="9" key="2">
    <citation type="submission" date="2021-04" db="EMBL/GenBank/DDBJ databases">
        <authorList>
            <person name="Gilroy R."/>
        </authorList>
    </citation>
    <scope>NUCLEOTIDE SEQUENCE</scope>
    <source>
        <strain evidence="9">CHK180-15479</strain>
    </source>
</reference>
<comment type="subcellular location">
    <subcellularLocation>
        <location evidence="1">Cell membrane</location>
        <topology evidence="1">Multi-pass membrane protein</topology>
    </subcellularLocation>
</comment>
<protein>
    <submittedName>
        <fullName evidence="9">MBOAT family protein</fullName>
    </submittedName>
</protein>
<name>A0A9D2N0A5_9FIRM</name>
<evidence type="ECO:0000256" key="1">
    <source>
        <dbReference type="ARBA" id="ARBA00004651"/>
    </source>
</evidence>
<dbReference type="InterPro" id="IPR051085">
    <property type="entry name" value="MB_O-acyltransferase"/>
</dbReference>
<reference evidence="9" key="1">
    <citation type="journal article" date="2021" name="PeerJ">
        <title>Extensive microbial diversity within the chicken gut microbiome revealed by metagenomics and culture.</title>
        <authorList>
            <person name="Gilroy R."/>
            <person name="Ravi A."/>
            <person name="Getino M."/>
            <person name="Pursley I."/>
            <person name="Horton D.L."/>
            <person name="Alikhan N.F."/>
            <person name="Baker D."/>
            <person name="Gharbi K."/>
            <person name="Hall N."/>
            <person name="Watson M."/>
            <person name="Adriaenssens E.M."/>
            <person name="Foster-Nyarko E."/>
            <person name="Jarju S."/>
            <person name="Secka A."/>
            <person name="Antonio M."/>
            <person name="Oren A."/>
            <person name="Chaudhuri R.R."/>
            <person name="La Ragione R."/>
            <person name="Hildebrand F."/>
            <person name="Pallen M.J."/>
        </authorList>
    </citation>
    <scope>NUCLEOTIDE SEQUENCE</scope>
    <source>
        <strain evidence="9">CHK180-15479</strain>
    </source>
</reference>
<dbReference type="GO" id="GO:0016746">
    <property type="term" value="F:acyltransferase activity"/>
    <property type="evidence" value="ECO:0007669"/>
    <property type="project" value="UniProtKB-KW"/>
</dbReference>
<keyword evidence="3 7" id="KW-1003">Cell membrane</keyword>
<feature type="transmembrane region" description="Helical" evidence="8">
    <location>
        <begin position="78"/>
        <end position="97"/>
    </location>
</feature>
<feature type="transmembrane region" description="Helical" evidence="8">
    <location>
        <begin position="438"/>
        <end position="458"/>
    </location>
</feature>
<proteinExistence type="inferred from homology"/>
<evidence type="ECO:0000256" key="7">
    <source>
        <dbReference type="PIRNR" id="PIRNR016636"/>
    </source>
</evidence>
<dbReference type="GO" id="GO:0005886">
    <property type="term" value="C:plasma membrane"/>
    <property type="evidence" value="ECO:0007669"/>
    <property type="project" value="UniProtKB-SubCell"/>
</dbReference>
<sequence>MLFSSLVFIWYFLPIVFLAYLCIPGIRAKNLLLLVSSILFYAWGEPKYVVLMLISIAINYTFGMLLDGAKKKEGRRILMALCLVINLGLLGYYKYFNFLVELVNDLLNREALAAREIVLPIGISFYTFQALSYVVDVYRGTIKVQKNPLDLALYISFFPQLIAGPIVKYYEIDAQLAKRTISAQRMAYGIKRFCYGLGKKVILANTFAAVVDNVLTFPNENLAGAGLAWFTILLYTLQIYYDFSGYSDMAIGLGKMFGFDFMENFNYPYMSQSIREFWRRWHISLSTWFKEYLYIPLGGNRKGKIRTYINLFIVFLVTGLWHGAGKNFVLWGAYYGVFIVAERMFLGKLLEKNPVKILNHIYTMFVVVVGWMLFRIEDMEKIHAFARIMCFRQEGYFTIPMFVDKRVLFCFAVGVLLAGPLQFACRPLKRHLYDEERVCWYDIAIMAVLLIFCTMMLVNNTYNPFIYFRF</sequence>
<accession>A0A9D2N0A5</accession>
<dbReference type="Proteomes" id="UP000823910">
    <property type="component" value="Unassembled WGS sequence"/>
</dbReference>
<feature type="transmembrane region" description="Helical" evidence="8">
    <location>
        <begin position="357"/>
        <end position="374"/>
    </location>
</feature>
<dbReference type="InterPro" id="IPR004299">
    <property type="entry name" value="MBOAT_fam"/>
</dbReference>
<keyword evidence="6 7" id="KW-0472">Membrane</keyword>
<dbReference type="PIRSF" id="PIRSF500217">
    <property type="entry name" value="AlgI"/>
    <property type="match status" value="1"/>
</dbReference>
<organism evidence="9 10">
    <name type="scientific">Candidatus Enterocloster excrementipullorum</name>
    <dbReference type="NCBI Taxonomy" id="2838559"/>
    <lineage>
        <taxon>Bacteria</taxon>
        <taxon>Bacillati</taxon>
        <taxon>Bacillota</taxon>
        <taxon>Clostridia</taxon>
        <taxon>Lachnospirales</taxon>
        <taxon>Lachnospiraceae</taxon>
        <taxon>Enterocloster</taxon>
    </lineage>
</organism>
<comment type="similarity">
    <text evidence="2 7">Belongs to the membrane-bound acyltransferase family.</text>
</comment>
<dbReference type="InterPro" id="IPR024194">
    <property type="entry name" value="Ac/AlaTfrase_AlgI/DltB"/>
</dbReference>
<evidence type="ECO:0000256" key="5">
    <source>
        <dbReference type="ARBA" id="ARBA00022989"/>
    </source>
</evidence>
<evidence type="ECO:0000256" key="4">
    <source>
        <dbReference type="ARBA" id="ARBA00022692"/>
    </source>
</evidence>
<dbReference type="GO" id="GO:0042121">
    <property type="term" value="P:alginic acid biosynthetic process"/>
    <property type="evidence" value="ECO:0007669"/>
    <property type="project" value="InterPro"/>
</dbReference>
<evidence type="ECO:0000256" key="2">
    <source>
        <dbReference type="ARBA" id="ARBA00010323"/>
    </source>
</evidence>
<dbReference type="PANTHER" id="PTHR13285">
    <property type="entry name" value="ACYLTRANSFERASE"/>
    <property type="match status" value="1"/>
</dbReference>
<dbReference type="InterPro" id="IPR028362">
    <property type="entry name" value="AlgI"/>
</dbReference>
<feature type="transmembrane region" description="Helical" evidence="8">
    <location>
        <begin position="117"/>
        <end position="139"/>
    </location>
</feature>
<keyword evidence="5 8" id="KW-1133">Transmembrane helix</keyword>
<feature type="transmembrane region" description="Helical" evidence="8">
    <location>
        <begin position="48"/>
        <end position="66"/>
    </location>
</feature>
<feature type="transmembrane region" description="Helical" evidence="8">
    <location>
        <begin position="305"/>
        <end position="322"/>
    </location>
</feature>
<comment type="caution">
    <text evidence="9">The sequence shown here is derived from an EMBL/GenBank/DDBJ whole genome shotgun (WGS) entry which is preliminary data.</text>
</comment>
<evidence type="ECO:0000256" key="3">
    <source>
        <dbReference type="ARBA" id="ARBA00022475"/>
    </source>
</evidence>
<keyword evidence="4 8" id="KW-0812">Transmembrane</keyword>
<dbReference type="PIRSF" id="PIRSF016636">
    <property type="entry name" value="AlgI_DltB"/>
    <property type="match status" value="1"/>
</dbReference>
<keyword evidence="7" id="KW-0808">Transferase</keyword>
<feature type="transmembrane region" description="Helical" evidence="8">
    <location>
        <begin position="406"/>
        <end position="426"/>
    </location>
</feature>
<dbReference type="AlphaFoldDB" id="A0A9D2N0A5"/>
<dbReference type="Pfam" id="PF03062">
    <property type="entry name" value="MBOAT"/>
    <property type="match status" value="1"/>
</dbReference>
<keyword evidence="7" id="KW-0012">Acyltransferase</keyword>
<dbReference type="PANTHER" id="PTHR13285:SF18">
    <property type="entry name" value="PROTEIN-CYSTEINE N-PALMITOYLTRANSFERASE RASP"/>
    <property type="match status" value="1"/>
</dbReference>
<evidence type="ECO:0000256" key="6">
    <source>
        <dbReference type="ARBA" id="ARBA00023136"/>
    </source>
</evidence>
<evidence type="ECO:0000313" key="10">
    <source>
        <dbReference type="Proteomes" id="UP000823910"/>
    </source>
</evidence>
<gene>
    <name evidence="9" type="ORF">H9704_06595</name>
</gene>
<feature type="transmembrane region" description="Helical" evidence="8">
    <location>
        <begin position="222"/>
        <end position="241"/>
    </location>
</feature>
<evidence type="ECO:0000256" key="8">
    <source>
        <dbReference type="SAM" id="Phobius"/>
    </source>
</evidence>
<evidence type="ECO:0000313" key="9">
    <source>
        <dbReference type="EMBL" id="HJC05809.1"/>
    </source>
</evidence>